<dbReference type="PROSITE" id="PS51197">
    <property type="entry name" value="HTH_RRF2_2"/>
    <property type="match status" value="1"/>
</dbReference>
<accession>A0ABZ1UDE7</accession>
<evidence type="ECO:0000313" key="2">
    <source>
        <dbReference type="EMBL" id="WUR10902.1"/>
    </source>
</evidence>
<evidence type="ECO:0000313" key="3">
    <source>
        <dbReference type="Proteomes" id="UP000321323"/>
    </source>
</evidence>
<dbReference type="SUPFAM" id="SSF46785">
    <property type="entry name" value="Winged helix' DNA-binding domain"/>
    <property type="match status" value="1"/>
</dbReference>
<dbReference type="NCBIfam" id="TIGR00738">
    <property type="entry name" value="rrf2_super"/>
    <property type="match status" value="1"/>
</dbReference>
<dbReference type="PANTHER" id="PTHR33221">
    <property type="entry name" value="WINGED HELIX-TURN-HELIX TRANSCRIPTIONAL REGULATOR, RRF2 FAMILY"/>
    <property type="match status" value="1"/>
</dbReference>
<proteinExistence type="predicted"/>
<dbReference type="InterPro" id="IPR030489">
    <property type="entry name" value="TR_Rrf2-type_CS"/>
</dbReference>
<dbReference type="EMBL" id="CP136508">
    <property type="protein sequence ID" value="WUR10902.1"/>
    <property type="molecule type" value="Genomic_DNA"/>
</dbReference>
<dbReference type="Pfam" id="PF02082">
    <property type="entry name" value="Rrf2"/>
    <property type="match status" value="1"/>
</dbReference>
<dbReference type="InterPro" id="IPR000944">
    <property type="entry name" value="Tscrpt_reg_Rrf2"/>
</dbReference>
<dbReference type="Gene3D" id="1.10.10.10">
    <property type="entry name" value="Winged helix-like DNA-binding domain superfamily/Winged helix DNA-binding domain"/>
    <property type="match status" value="1"/>
</dbReference>
<sequence length="157" mass="16725">MMHLTACTDYALRTLMMLAGQPGRLVTIEEVAASHGIPKNHLTKVVHRLGLAGVLRTVRGRNGGIELARPPAQIHIGAVVRAMEQNFHMAACFDPAHGDCLYAGGCGVQALLVRATNAWLAQLDGVTLADIARPATGRGASQPLHRMAMPCPDRCTD</sequence>
<gene>
    <name evidence="2" type="ORF">E7V67_014335</name>
</gene>
<dbReference type="Proteomes" id="UP000321323">
    <property type="component" value="Chromosome"/>
</dbReference>
<keyword evidence="3" id="KW-1185">Reference proteome</keyword>
<dbReference type="PANTHER" id="PTHR33221:SF4">
    <property type="entry name" value="HTH-TYPE TRANSCRIPTIONAL REPRESSOR NSRR"/>
    <property type="match status" value="1"/>
</dbReference>
<dbReference type="PROSITE" id="PS01332">
    <property type="entry name" value="HTH_RRF2_1"/>
    <property type="match status" value="1"/>
</dbReference>
<organism evidence="2 3">
    <name type="scientific">[Empedobacter] haloabium</name>
    <dbReference type="NCBI Taxonomy" id="592317"/>
    <lineage>
        <taxon>Bacteria</taxon>
        <taxon>Pseudomonadati</taxon>
        <taxon>Pseudomonadota</taxon>
        <taxon>Betaproteobacteria</taxon>
        <taxon>Burkholderiales</taxon>
        <taxon>Oxalobacteraceae</taxon>
        <taxon>Telluria group</taxon>
        <taxon>Telluria group incertae sedis</taxon>
    </lineage>
</organism>
<protein>
    <submittedName>
        <fullName evidence="2">Rrf2 family transcriptional regulator</fullName>
    </submittedName>
</protein>
<keyword evidence="1" id="KW-0238">DNA-binding</keyword>
<dbReference type="InterPro" id="IPR036388">
    <property type="entry name" value="WH-like_DNA-bd_sf"/>
</dbReference>
<name>A0ABZ1UDE7_9BURK</name>
<dbReference type="InterPro" id="IPR036390">
    <property type="entry name" value="WH_DNA-bd_sf"/>
</dbReference>
<reference evidence="2 3" key="1">
    <citation type="journal article" date="2019" name="Int. J. Syst. Evol. Microbiol.">
        <title>The Draft Whole-Genome Sequence of the Antibiotic Producer Empedobacter haloabium ATCC 31962 Provides Indications for Its Taxonomic Reclassification.</title>
        <authorList>
            <person name="Miess H."/>
            <person name="Arlt P."/>
            <person name="Apel A.K."/>
            <person name="Weber T."/>
            <person name="Nieselt K."/>
            <person name="Hanssen F."/>
            <person name="Czemmel S."/>
            <person name="Nahnsen S."/>
            <person name="Gross H."/>
        </authorList>
    </citation>
    <scope>NUCLEOTIDE SEQUENCE [LARGE SCALE GENOMIC DNA]</scope>
    <source>
        <strain evidence="2 3">ATCC 31962</strain>
    </source>
</reference>
<evidence type="ECO:0000256" key="1">
    <source>
        <dbReference type="ARBA" id="ARBA00023125"/>
    </source>
</evidence>